<keyword evidence="9" id="KW-1185">Reference proteome</keyword>
<evidence type="ECO:0000313" key="8">
    <source>
        <dbReference type="EMBL" id="ABR49069.1"/>
    </source>
</evidence>
<dbReference type="PANTHER" id="PTHR31566:SF0">
    <property type="entry name" value="CYTOCHROME C BIOGENESIS PROTEIN CCS1, CHLOROPLASTIC"/>
    <property type="match status" value="1"/>
</dbReference>
<keyword evidence="3" id="KW-0201">Cytochrome c-type biogenesis</keyword>
<dbReference type="Pfam" id="PF05140">
    <property type="entry name" value="ResB"/>
    <property type="match status" value="1"/>
</dbReference>
<organism evidence="8 9">
    <name type="scientific">Alkaliphilus metalliredigens (strain QYMF)</name>
    <dbReference type="NCBI Taxonomy" id="293826"/>
    <lineage>
        <taxon>Bacteria</taxon>
        <taxon>Bacillati</taxon>
        <taxon>Bacillota</taxon>
        <taxon>Clostridia</taxon>
        <taxon>Peptostreptococcales</taxon>
        <taxon>Natronincolaceae</taxon>
        <taxon>Alkaliphilus</taxon>
    </lineage>
</organism>
<sequence length="426" mass="49083">MKENEFLQFLRSMKVGLILLGVLSVISVFGSMVPQGQEAIFYHRNFSQKTAELILLFGLNDIYHSFYFIFLFAALSVNLFLCSVARLDHLKKKIKQMPDQAKLFHIQTMKKPREGLIKWIQDEFQKYGFEEFNTREKRNEKVHYSTGNNIRYIGSWLTHVGFLLIIIFYAYGQYTYVSTAVYGVPGTEQGVGDTGYTARINDFTINYREDGSVEQYITELELLNSEGDPITQSEVSVNHPLNHNGYKFYQTSTGWATDFSLKKSDELIENEVFYESTTLVSEEEALAIQFTGFYPDFINTDRGPMSRSHELNHPKVLYSIFYRGNRVAMNIADIGESIQWNEFEFEFNEPRRYTYLQVNKMGGKLGAGMGAISIMMGLMMTFYMKTKALVIVEAKDKLQVFSSHDEKYASFIRNQSKIGEGKSLDI</sequence>
<protein>
    <submittedName>
        <fullName evidence="8">ResB protein required for cytochrome c biosynthesis-like protein</fullName>
    </submittedName>
</protein>
<dbReference type="AlphaFoldDB" id="A6TSA1"/>
<evidence type="ECO:0000256" key="1">
    <source>
        <dbReference type="ARBA" id="ARBA00004141"/>
    </source>
</evidence>
<reference evidence="9" key="1">
    <citation type="journal article" date="2016" name="Genome Announc.">
        <title>Complete genome sequence of Alkaliphilus metalliredigens strain QYMF, an alkaliphilic and metal-reducing bacterium isolated from borax-contaminated leachate ponds.</title>
        <authorList>
            <person name="Hwang C."/>
            <person name="Copeland A."/>
            <person name="Lucas S."/>
            <person name="Lapidus A."/>
            <person name="Barry K."/>
            <person name="Detter J.C."/>
            <person name="Glavina Del Rio T."/>
            <person name="Hammon N."/>
            <person name="Israni S."/>
            <person name="Dalin E."/>
            <person name="Tice H."/>
            <person name="Pitluck S."/>
            <person name="Chertkov O."/>
            <person name="Brettin T."/>
            <person name="Bruce D."/>
            <person name="Han C."/>
            <person name="Schmutz J."/>
            <person name="Larimer F."/>
            <person name="Land M.L."/>
            <person name="Hauser L."/>
            <person name="Kyrpides N."/>
            <person name="Mikhailova N."/>
            <person name="Ye Q."/>
            <person name="Zhou J."/>
            <person name="Richardson P."/>
            <person name="Fields M.W."/>
        </authorList>
    </citation>
    <scope>NUCLEOTIDE SEQUENCE [LARGE SCALE GENOMIC DNA]</scope>
    <source>
        <strain evidence="9">QYMF</strain>
    </source>
</reference>
<evidence type="ECO:0000256" key="4">
    <source>
        <dbReference type="ARBA" id="ARBA00022989"/>
    </source>
</evidence>
<dbReference type="STRING" id="293826.Amet_2919"/>
<dbReference type="HOGENOM" id="CLU_034630_1_0_9"/>
<proteinExistence type="predicted"/>
<accession>A6TSA1</accession>
<dbReference type="PANTHER" id="PTHR31566">
    <property type="entry name" value="CYTOCHROME C BIOGENESIS PROTEIN CCS1, CHLOROPLASTIC"/>
    <property type="match status" value="1"/>
</dbReference>
<evidence type="ECO:0000256" key="3">
    <source>
        <dbReference type="ARBA" id="ARBA00022748"/>
    </source>
</evidence>
<dbReference type="eggNOG" id="COG1333">
    <property type="taxonomic scope" value="Bacteria"/>
</dbReference>
<keyword evidence="4 6" id="KW-1133">Transmembrane helix</keyword>
<name>A6TSA1_ALKMQ</name>
<feature type="transmembrane region" description="Helical" evidence="6">
    <location>
        <begin position="150"/>
        <end position="171"/>
    </location>
</feature>
<feature type="domain" description="ResB-like" evidence="7">
    <location>
        <begin position="13"/>
        <end position="387"/>
    </location>
</feature>
<feature type="transmembrane region" description="Helical" evidence="6">
    <location>
        <begin position="365"/>
        <end position="384"/>
    </location>
</feature>
<dbReference type="KEGG" id="amt:Amet_2919"/>
<keyword evidence="2 6" id="KW-0812">Transmembrane</keyword>
<evidence type="ECO:0000313" key="9">
    <source>
        <dbReference type="Proteomes" id="UP000001572"/>
    </source>
</evidence>
<evidence type="ECO:0000256" key="5">
    <source>
        <dbReference type="ARBA" id="ARBA00023136"/>
    </source>
</evidence>
<dbReference type="InterPro" id="IPR023494">
    <property type="entry name" value="Cyt_c_bgen_Ccs1/CcsB/ResB"/>
</dbReference>
<dbReference type="Proteomes" id="UP000001572">
    <property type="component" value="Chromosome"/>
</dbReference>
<dbReference type="OrthoDB" id="9770923at2"/>
<gene>
    <name evidence="8" type="ordered locus">Amet_2919</name>
</gene>
<dbReference type="InterPro" id="IPR007816">
    <property type="entry name" value="ResB-like_domain"/>
</dbReference>
<dbReference type="GO" id="GO:0016020">
    <property type="term" value="C:membrane"/>
    <property type="evidence" value="ECO:0007669"/>
    <property type="project" value="UniProtKB-SubCell"/>
</dbReference>
<evidence type="ECO:0000259" key="7">
    <source>
        <dbReference type="Pfam" id="PF05140"/>
    </source>
</evidence>
<comment type="subcellular location">
    <subcellularLocation>
        <location evidence="1">Membrane</location>
        <topology evidence="1">Multi-pass membrane protein</topology>
    </subcellularLocation>
</comment>
<evidence type="ECO:0000256" key="2">
    <source>
        <dbReference type="ARBA" id="ARBA00022692"/>
    </source>
</evidence>
<evidence type="ECO:0000256" key="6">
    <source>
        <dbReference type="SAM" id="Phobius"/>
    </source>
</evidence>
<dbReference type="RefSeq" id="WP_012064037.1">
    <property type="nucleotide sequence ID" value="NC_009633.1"/>
</dbReference>
<keyword evidence="5 6" id="KW-0472">Membrane</keyword>
<dbReference type="EMBL" id="CP000724">
    <property type="protein sequence ID" value="ABR49069.1"/>
    <property type="molecule type" value="Genomic_DNA"/>
</dbReference>
<dbReference type="GO" id="GO:0017004">
    <property type="term" value="P:cytochrome complex assembly"/>
    <property type="evidence" value="ECO:0007669"/>
    <property type="project" value="UniProtKB-KW"/>
</dbReference>